<evidence type="ECO:0000256" key="1">
    <source>
        <dbReference type="SAM" id="Phobius"/>
    </source>
</evidence>
<dbReference type="Proteomes" id="UP000192923">
    <property type="component" value="Unassembled WGS sequence"/>
</dbReference>
<gene>
    <name evidence="2" type="ORF">SAMN02949497_2098</name>
</gene>
<dbReference type="RefSeq" id="WP_085212439.1">
    <property type="nucleotide sequence ID" value="NZ_FXAM01000001.1"/>
</dbReference>
<reference evidence="2 3" key="1">
    <citation type="submission" date="2016-12" db="EMBL/GenBank/DDBJ databases">
        <authorList>
            <person name="Song W.-J."/>
            <person name="Kurnit D.M."/>
        </authorList>
    </citation>
    <scope>NUCLEOTIDE SEQUENCE [LARGE SCALE GENOMIC DNA]</scope>
    <source>
        <strain evidence="2 3">175</strain>
    </source>
</reference>
<keyword evidence="1" id="KW-1133">Transmembrane helix</keyword>
<organism evidence="2 3">
    <name type="scientific">Methylomagnum ishizawai</name>
    <dbReference type="NCBI Taxonomy" id="1760988"/>
    <lineage>
        <taxon>Bacteria</taxon>
        <taxon>Pseudomonadati</taxon>
        <taxon>Pseudomonadota</taxon>
        <taxon>Gammaproteobacteria</taxon>
        <taxon>Methylococcales</taxon>
        <taxon>Methylococcaceae</taxon>
        <taxon>Methylomagnum</taxon>
    </lineage>
</organism>
<keyword evidence="3" id="KW-1185">Reference proteome</keyword>
<feature type="transmembrane region" description="Helical" evidence="1">
    <location>
        <begin position="41"/>
        <end position="65"/>
    </location>
</feature>
<feature type="transmembrane region" description="Helical" evidence="1">
    <location>
        <begin position="77"/>
        <end position="97"/>
    </location>
</feature>
<dbReference type="OrthoDB" id="9787530at2"/>
<sequence>MGATASHHSRWIMAALALLMAATRFHHEGTAFSLPDASLAVFFLLGWYGGGPLAFAGFFLAACAIDYAAIAHMGVSDYCVTPAYGFLIPTYAALWWAGRRSGRTHVGDALPWGRIALALPLATTVAFVISNGSFFLLSGRLDGADWVAYSLGVLRDYPGYLGAAVVYSGCALALDTLARTLADPEYRWAKSK</sequence>
<name>A0A1Y6D479_9GAMM</name>
<evidence type="ECO:0000313" key="3">
    <source>
        <dbReference type="Proteomes" id="UP000192923"/>
    </source>
</evidence>
<evidence type="ECO:0008006" key="4">
    <source>
        <dbReference type="Google" id="ProtNLM"/>
    </source>
</evidence>
<dbReference type="STRING" id="1760988.SAMN02949497_2098"/>
<proteinExistence type="predicted"/>
<accession>A0A1Y6D479</accession>
<dbReference type="EMBL" id="FXAM01000001">
    <property type="protein sequence ID" value="SMF94765.1"/>
    <property type="molecule type" value="Genomic_DNA"/>
</dbReference>
<feature type="transmembrane region" description="Helical" evidence="1">
    <location>
        <begin position="117"/>
        <end position="137"/>
    </location>
</feature>
<protein>
    <recommendedName>
        <fullName evidence="4">Biotin transporter</fullName>
    </recommendedName>
</protein>
<keyword evidence="1" id="KW-0812">Transmembrane</keyword>
<keyword evidence="1" id="KW-0472">Membrane</keyword>
<dbReference type="AlphaFoldDB" id="A0A1Y6D479"/>
<evidence type="ECO:0000313" key="2">
    <source>
        <dbReference type="EMBL" id="SMF94765.1"/>
    </source>
</evidence>